<organism evidence="6 7">
    <name type="scientific">Sphingomonas colocasiae</name>
    <dbReference type="NCBI Taxonomy" id="1848973"/>
    <lineage>
        <taxon>Bacteria</taxon>
        <taxon>Pseudomonadati</taxon>
        <taxon>Pseudomonadota</taxon>
        <taxon>Alphaproteobacteria</taxon>
        <taxon>Sphingomonadales</taxon>
        <taxon>Sphingomonadaceae</taxon>
        <taxon>Sphingomonas</taxon>
    </lineage>
</organism>
<dbReference type="PROSITE" id="PS51296">
    <property type="entry name" value="RIESKE"/>
    <property type="match status" value="1"/>
</dbReference>
<keyword evidence="7" id="KW-1185">Reference proteome</keyword>
<sequence length="107" mass="11442">MSDMDLVRIGKADDLQEGEIRRVSVPGYEPLALCRSGGRLHLFADMCSHGMASLSEGEVADGQVFCPFHGGGFDVATGMPTERPCTIPINVYALVERDGDVLVAGKM</sequence>
<name>A0ABS7PKX9_9SPHN</name>
<evidence type="ECO:0000313" key="7">
    <source>
        <dbReference type="Proteomes" id="UP000706039"/>
    </source>
</evidence>
<proteinExistence type="predicted"/>
<dbReference type="InterPro" id="IPR036922">
    <property type="entry name" value="Rieske_2Fe-2S_sf"/>
</dbReference>
<dbReference type="CDD" id="cd03528">
    <property type="entry name" value="Rieske_RO_ferredoxin"/>
    <property type="match status" value="1"/>
</dbReference>
<dbReference type="Pfam" id="PF00355">
    <property type="entry name" value="Rieske"/>
    <property type="match status" value="1"/>
</dbReference>
<evidence type="ECO:0000313" key="6">
    <source>
        <dbReference type="EMBL" id="MBY8821964.1"/>
    </source>
</evidence>
<dbReference type="EMBL" id="JAINVV010000004">
    <property type="protein sequence ID" value="MBY8821964.1"/>
    <property type="molecule type" value="Genomic_DNA"/>
</dbReference>
<evidence type="ECO:0000256" key="3">
    <source>
        <dbReference type="ARBA" id="ARBA00023004"/>
    </source>
</evidence>
<keyword evidence="2" id="KW-0479">Metal-binding</keyword>
<feature type="domain" description="Rieske" evidence="5">
    <location>
        <begin position="7"/>
        <end position="103"/>
    </location>
</feature>
<evidence type="ECO:0000259" key="5">
    <source>
        <dbReference type="PROSITE" id="PS51296"/>
    </source>
</evidence>
<reference evidence="6 7" key="1">
    <citation type="submission" date="2021-08" db="EMBL/GenBank/DDBJ databases">
        <authorList>
            <person name="Tuo L."/>
        </authorList>
    </citation>
    <scope>NUCLEOTIDE SEQUENCE [LARGE SCALE GENOMIC DNA]</scope>
    <source>
        <strain evidence="6 7">JCM 31229</strain>
    </source>
</reference>
<dbReference type="SUPFAM" id="SSF50022">
    <property type="entry name" value="ISP domain"/>
    <property type="match status" value="1"/>
</dbReference>
<evidence type="ECO:0000256" key="4">
    <source>
        <dbReference type="ARBA" id="ARBA00023014"/>
    </source>
</evidence>
<keyword evidence="1" id="KW-0001">2Fe-2S</keyword>
<evidence type="ECO:0000256" key="1">
    <source>
        <dbReference type="ARBA" id="ARBA00022714"/>
    </source>
</evidence>
<protein>
    <submittedName>
        <fullName evidence="6">Non-heme iron oxygenase ferredoxin subunit</fullName>
    </submittedName>
</protein>
<dbReference type="InterPro" id="IPR017941">
    <property type="entry name" value="Rieske_2Fe-2S"/>
</dbReference>
<dbReference type="Proteomes" id="UP000706039">
    <property type="component" value="Unassembled WGS sequence"/>
</dbReference>
<comment type="caution">
    <text evidence="6">The sequence shown here is derived from an EMBL/GenBank/DDBJ whole genome shotgun (WGS) entry which is preliminary data.</text>
</comment>
<keyword evidence="4" id="KW-0411">Iron-sulfur</keyword>
<keyword evidence="3" id="KW-0408">Iron</keyword>
<evidence type="ECO:0000256" key="2">
    <source>
        <dbReference type="ARBA" id="ARBA00022723"/>
    </source>
</evidence>
<accession>A0ABS7PKX9</accession>
<gene>
    <name evidence="6" type="ORF">K7G82_06655</name>
</gene>
<dbReference type="Gene3D" id="2.102.10.10">
    <property type="entry name" value="Rieske [2Fe-2S] iron-sulphur domain"/>
    <property type="match status" value="1"/>
</dbReference>